<keyword evidence="1" id="KW-0812">Transmembrane</keyword>
<evidence type="ECO:0000313" key="3">
    <source>
        <dbReference type="Proteomes" id="UP000032304"/>
    </source>
</evidence>
<dbReference type="AlphaFoldDB" id="A0A0D2PV63"/>
<gene>
    <name evidence="2" type="ORF">B456_005G185200</name>
</gene>
<organism evidence="2 3">
    <name type="scientific">Gossypium raimondii</name>
    <name type="common">Peruvian cotton</name>
    <name type="synonym">Gossypium klotzschianum subsp. raimondii</name>
    <dbReference type="NCBI Taxonomy" id="29730"/>
    <lineage>
        <taxon>Eukaryota</taxon>
        <taxon>Viridiplantae</taxon>
        <taxon>Streptophyta</taxon>
        <taxon>Embryophyta</taxon>
        <taxon>Tracheophyta</taxon>
        <taxon>Spermatophyta</taxon>
        <taxon>Magnoliopsida</taxon>
        <taxon>eudicotyledons</taxon>
        <taxon>Gunneridae</taxon>
        <taxon>Pentapetalae</taxon>
        <taxon>rosids</taxon>
        <taxon>malvids</taxon>
        <taxon>Malvales</taxon>
        <taxon>Malvaceae</taxon>
        <taxon>Malvoideae</taxon>
        <taxon>Gossypium</taxon>
    </lineage>
</organism>
<sequence>MPADVAKWRSGGGEQNVLQLHRFLNFHTPLTNHILKAITKTKRECNAESLLHPSFELTLTIGAQEERTTLGLKANLIPHSVLNCIFLAFPFYAMTLSLYIEKIVLSLLMLIFL</sequence>
<dbReference type="Gramene" id="KJB31303">
    <property type="protein sequence ID" value="KJB31303"/>
    <property type="gene ID" value="B456_005G185200"/>
</dbReference>
<dbReference type="OMA" id="CIFLAFP"/>
<keyword evidence="1" id="KW-0472">Membrane</keyword>
<keyword evidence="3" id="KW-1185">Reference proteome</keyword>
<accession>A0A0D2PV63</accession>
<reference evidence="2 3" key="1">
    <citation type="journal article" date="2012" name="Nature">
        <title>Repeated polyploidization of Gossypium genomes and the evolution of spinnable cotton fibres.</title>
        <authorList>
            <person name="Paterson A.H."/>
            <person name="Wendel J.F."/>
            <person name="Gundlach H."/>
            <person name="Guo H."/>
            <person name="Jenkins J."/>
            <person name="Jin D."/>
            <person name="Llewellyn D."/>
            <person name="Showmaker K.C."/>
            <person name="Shu S."/>
            <person name="Udall J."/>
            <person name="Yoo M.J."/>
            <person name="Byers R."/>
            <person name="Chen W."/>
            <person name="Doron-Faigenboim A."/>
            <person name="Duke M.V."/>
            <person name="Gong L."/>
            <person name="Grimwood J."/>
            <person name="Grover C."/>
            <person name="Grupp K."/>
            <person name="Hu G."/>
            <person name="Lee T.H."/>
            <person name="Li J."/>
            <person name="Lin L."/>
            <person name="Liu T."/>
            <person name="Marler B.S."/>
            <person name="Page J.T."/>
            <person name="Roberts A.W."/>
            <person name="Romanel E."/>
            <person name="Sanders W.S."/>
            <person name="Szadkowski E."/>
            <person name="Tan X."/>
            <person name="Tang H."/>
            <person name="Xu C."/>
            <person name="Wang J."/>
            <person name="Wang Z."/>
            <person name="Zhang D."/>
            <person name="Zhang L."/>
            <person name="Ashrafi H."/>
            <person name="Bedon F."/>
            <person name="Bowers J.E."/>
            <person name="Brubaker C.L."/>
            <person name="Chee P.W."/>
            <person name="Das S."/>
            <person name="Gingle A.R."/>
            <person name="Haigler C.H."/>
            <person name="Harker D."/>
            <person name="Hoffmann L.V."/>
            <person name="Hovav R."/>
            <person name="Jones D.C."/>
            <person name="Lemke C."/>
            <person name="Mansoor S."/>
            <person name="ur Rahman M."/>
            <person name="Rainville L.N."/>
            <person name="Rambani A."/>
            <person name="Reddy U.K."/>
            <person name="Rong J.K."/>
            <person name="Saranga Y."/>
            <person name="Scheffler B.E."/>
            <person name="Scheffler J.A."/>
            <person name="Stelly D.M."/>
            <person name="Triplett B.A."/>
            <person name="Van Deynze A."/>
            <person name="Vaslin M.F."/>
            <person name="Waghmare V.N."/>
            <person name="Walford S.A."/>
            <person name="Wright R.J."/>
            <person name="Zaki E.A."/>
            <person name="Zhang T."/>
            <person name="Dennis E.S."/>
            <person name="Mayer K.F."/>
            <person name="Peterson D.G."/>
            <person name="Rokhsar D.S."/>
            <person name="Wang X."/>
            <person name="Schmutz J."/>
        </authorList>
    </citation>
    <scope>NUCLEOTIDE SEQUENCE [LARGE SCALE GENOMIC DNA]</scope>
</reference>
<protein>
    <submittedName>
        <fullName evidence="2">Uncharacterized protein</fullName>
    </submittedName>
</protein>
<evidence type="ECO:0000256" key="1">
    <source>
        <dbReference type="SAM" id="Phobius"/>
    </source>
</evidence>
<name>A0A0D2PV63_GOSRA</name>
<keyword evidence="1" id="KW-1133">Transmembrane helix</keyword>
<proteinExistence type="predicted"/>
<dbReference type="EMBL" id="CM001744">
    <property type="protein sequence ID" value="KJB31303.1"/>
    <property type="molecule type" value="Genomic_DNA"/>
</dbReference>
<feature type="transmembrane region" description="Helical" evidence="1">
    <location>
        <begin position="80"/>
        <end position="100"/>
    </location>
</feature>
<evidence type="ECO:0000313" key="2">
    <source>
        <dbReference type="EMBL" id="KJB31303.1"/>
    </source>
</evidence>
<dbReference type="Proteomes" id="UP000032304">
    <property type="component" value="Chromosome 5"/>
</dbReference>